<feature type="compositionally biased region" description="Pro residues" evidence="1">
    <location>
        <begin position="12"/>
        <end position="21"/>
    </location>
</feature>
<evidence type="ECO:0000256" key="1">
    <source>
        <dbReference type="SAM" id="MobiDB-lite"/>
    </source>
</evidence>
<dbReference type="AlphaFoldDB" id="A0A813UEG6"/>
<feature type="region of interest" description="Disordered" evidence="1">
    <location>
        <begin position="1"/>
        <end position="25"/>
    </location>
</feature>
<dbReference type="EMBL" id="CAJNOG010000040">
    <property type="protein sequence ID" value="CAF0822259.1"/>
    <property type="molecule type" value="Genomic_DNA"/>
</dbReference>
<proteinExistence type="predicted"/>
<sequence length="398" mass="45945">MDSKPTDSEPPVELPPPAEPEAPPKEIDETSLVPVLISGWIFIILLSLGPFSKQSPFKYQYVSNFIGSNAKPSKTRPLLTNSSYHADVLLIYVYANVHRHAYENLKYFIENAVREQDGVDYIFILQQTENKSIDESKMPPLPKTNAFYFQHENKCFDFGTMGWFFSKYTIGNPWQKQSSVTNSNMNNNKTNRIFDIRRYKYFIFMNSSTRGPFFPPYFLQFLSDYENEFNAPYYWYYIFTKRINDKVKLAGPTVACTPVMHVQSYLITTDFTGLTVLLKSATDNDGKVHRGVFGCYPSQVETITFSELSITTEILSAGYMITGLMAKYQLMNFSKNDHRKCTVYGSPYTDKWIDGTSLEPYDVVFVKYNNKTMTIEAQGRAKIYEQWMKAIKTKDKIS</sequence>
<evidence type="ECO:0000313" key="2">
    <source>
        <dbReference type="EMBL" id="CAF0822259.1"/>
    </source>
</evidence>
<gene>
    <name evidence="2" type="ORF">JYZ213_LOCUS6375</name>
</gene>
<evidence type="ECO:0000313" key="3">
    <source>
        <dbReference type="Proteomes" id="UP000663845"/>
    </source>
</evidence>
<protein>
    <submittedName>
        <fullName evidence="2">Uncharacterized protein</fullName>
    </submittedName>
</protein>
<name>A0A813UEG6_9BILA</name>
<comment type="caution">
    <text evidence="2">The sequence shown here is derived from an EMBL/GenBank/DDBJ whole genome shotgun (WGS) entry which is preliminary data.</text>
</comment>
<accession>A0A813UEG6</accession>
<dbReference type="Proteomes" id="UP000663845">
    <property type="component" value="Unassembled WGS sequence"/>
</dbReference>
<organism evidence="2 3">
    <name type="scientific">Adineta steineri</name>
    <dbReference type="NCBI Taxonomy" id="433720"/>
    <lineage>
        <taxon>Eukaryota</taxon>
        <taxon>Metazoa</taxon>
        <taxon>Spiralia</taxon>
        <taxon>Gnathifera</taxon>
        <taxon>Rotifera</taxon>
        <taxon>Eurotatoria</taxon>
        <taxon>Bdelloidea</taxon>
        <taxon>Adinetida</taxon>
        <taxon>Adinetidae</taxon>
        <taxon>Adineta</taxon>
    </lineage>
</organism>
<reference evidence="2" key="1">
    <citation type="submission" date="2021-02" db="EMBL/GenBank/DDBJ databases">
        <authorList>
            <person name="Nowell W R."/>
        </authorList>
    </citation>
    <scope>NUCLEOTIDE SEQUENCE</scope>
</reference>